<dbReference type="InterPro" id="IPR003607">
    <property type="entry name" value="HD/PDEase_dom"/>
</dbReference>
<dbReference type="Gene3D" id="3.30.450.20">
    <property type="entry name" value="PAS domain"/>
    <property type="match status" value="1"/>
</dbReference>
<dbReference type="PANTHER" id="PTHR43155:SF2">
    <property type="entry name" value="CYCLIC DI-GMP PHOSPHODIESTERASE PA4108"/>
    <property type="match status" value="1"/>
</dbReference>
<protein>
    <submittedName>
        <fullName evidence="5">PAS domain S-box-containing protein/HDIG domain-containing protein</fullName>
    </submittedName>
</protein>
<keyword evidence="6" id="KW-1185">Reference proteome</keyword>
<dbReference type="SMART" id="SM00091">
    <property type="entry name" value="PAS"/>
    <property type="match status" value="1"/>
</dbReference>
<comment type="caution">
    <text evidence="5">The sequence shown here is derived from an EMBL/GenBank/DDBJ whole genome shotgun (WGS) entry which is preliminary data.</text>
</comment>
<dbReference type="PROSITE" id="PS51831">
    <property type="entry name" value="HD"/>
    <property type="match status" value="1"/>
</dbReference>
<evidence type="ECO:0000313" key="5">
    <source>
        <dbReference type="EMBL" id="SIN67585.1"/>
    </source>
</evidence>
<dbReference type="SUPFAM" id="SSF55785">
    <property type="entry name" value="PYP-like sensor domain (PAS domain)"/>
    <property type="match status" value="1"/>
</dbReference>
<evidence type="ECO:0000313" key="6">
    <source>
        <dbReference type="Proteomes" id="UP000185093"/>
    </source>
</evidence>
<feature type="domain" description="PAS" evidence="1">
    <location>
        <begin position="14"/>
        <end position="65"/>
    </location>
</feature>
<dbReference type="Gene3D" id="1.10.3210.10">
    <property type="entry name" value="Hypothetical protein af1432"/>
    <property type="match status" value="1"/>
</dbReference>
<feature type="domain" description="HD-GYP" evidence="4">
    <location>
        <begin position="144"/>
        <end position="336"/>
    </location>
</feature>
<evidence type="ECO:0000259" key="1">
    <source>
        <dbReference type="PROSITE" id="PS50112"/>
    </source>
</evidence>
<dbReference type="PROSITE" id="PS50113">
    <property type="entry name" value="PAC"/>
    <property type="match status" value="1"/>
</dbReference>
<dbReference type="CDD" id="cd00077">
    <property type="entry name" value="HDc"/>
    <property type="match status" value="1"/>
</dbReference>
<sequence>MNDRLKTQEALEKEQAFLGCLFHNNPEAIVLADRNNHVIEVNESFCRTFGYSKDESVGKHIDELVAIGTHFYEEATDISYKVSSGSMVDVESMRRKKDGTLFEVAITAVPVIFKDKFLGIYTIYRDISDKKRAERKIREYVDYLKRVWIQTISALGSALEKRDLFTAGHQRRVAKLARAIATRLNLTKEDVQAIYMASLVHDIGKIKIPAEILSKPASLMPEEYMLVKTHPKVGFDILSEIEFPWPIAEIVYQHHERLDGSGYPRGLRGEEIHRLARVIAVADVVEAIMSDRPYRKGRPAEVAMQEIKALKGKHFDPDVVEACVSLFELDVFTFDD</sequence>
<dbReference type="SUPFAM" id="SSF109604">
    <property type="entry name" value="HD-domain/PDEase-like"/>
    <property type="match status" value="1"/>
</dbReference>
<dbReference type="SMART" id="SM00471">
    <property type="entry name" value="HDc"/>
    <property type="match status" value="1"/>
</dbReference>
<gene>
    <name evidence="5" type="ORF">SAMN05444368_1076</name>
</gene>
<feature type="domain" description="HD" evidence="3">
    <location>
        <begin position="166"/>
        <end position="288"/>
    </location>
</feature>
<feature type="domain" description="PAC" evidence="2">
    <location>
        <begin position="88"/>
        <end position="139"/>
    </location>
</feature>
<dbReference type="PROSITE" id="PS51832">
    <property type="entry name" value="HD_GYP"/>
    <property type="match status" value="1"/>
</dbReference>
<dbReference type="InterPro" id="IPR037522">
    <property type="entry name" value="HD_GYP_dom"/>
</dbReference>
<dbReference type="NCBIfam" id="TIGR00229">
    <property type="entry name" value="sensory_box"/>
    <property type="match status" value="1"/>
</dbReference>
<dbReference type="RefSeq" id="WP_074199522.1">
    <property type="nucleotide sequence ID" value="NZ_FSQZ01000001.1"/>
</dbReference>
<reference evidence="5 6" key="1">
    <citation type="submission" date="2016-11" db="EMBL/GenBank/DDBJ databases">
        <authorList>
            <person name="Varghese N."/>
            <person name="Submissions S."/>
        </authorList>
    </citation>
    <scope>NUCLEOTIDE SEQUENCE [LARGE SCALE GENOMIC DNA]</scope>
    <source>
        <strain evidence="5 6">DSM 20664</strain>
    </source>
</reference>
<dbReference type="EMBL" id="FSQZ01000001">
    <property type="protein sequence ID" value="SIN67585.1"/>
    <property type="molecule type" value="Genomic_DNA"/>
</dbReference>
<dbReference type="Pfam" id="PF13426">
    <property type="entry name" value="PAS_9"/>
    <property type="match status" value="1"/>
</dbReference>
<dbReference type="NCBIfam" id="TIGR00277">
    <property type="entry name" value="HDIG"/>
    <property type="match status" value="1"/>
</dbReference>
<organism evidence="5 6">
    <name type="scientific">Acetomicrobium flavidum</name>
    <dbReference type="NCBI Taxonomy" id="49896"/>
    <lineage>
        <taxon>Bacteria</taxon>
        <taxon>Thermotogati</taxon>
        <taxon>Synergistota</taxon>
        <taxon>Synergistia</taxon>
        <taxon>Synergistales</taxon>
        <taxon>Acetomicrobiaceae</taxon>
        <taxon>Acetomicrobium</taxon>
    </lineage>
</organism>
<dbReference type="CDD" id="cd00130">
    <property type="entry name" value="PAS"/>
    <property type="match status" value="1"/>
</dbReference>
<dbReference type="PROSITE" id="PS50112">
    <property type="entry name" value="PAS"/>
    <property type="match status" value="1"/>
</dbReference>
<dbReference type="InterPro" id="IPR035965">
    <property type="entry name" value="PAS-like_dom_sf"/>
</dbReference>
<evidence type="ECO:0000259" key="3">
    <source>
        <dbReference type="PROSITE" id="PS51831"/>
    </source>
</evidence>
<name>A0ABY1JDA4_9BACT</name>
<dbReference type="InterPro" id="IPR000700">
    <property type="entry name" value="PAS-assoc_C"/>
</dbReference>
<accession>A0ABY1JDA4</accession>
<dbReference type="Proteomes" id="UP000185093">
    <property type="component" value="Unassembled WGS sequence"/>
</dbReference>
<evidence type="ECO:0000259" key="2">
    <source>
        <dbReference type="PROSITE" id="PS50113"/>
    </source>
</evidence>
<evidence type="ECO:0000259" key="4">
    <source>
        <dbReference type="PROSITE" id="PS51832"/>
    </source>
</evidence>
<dbReference type="InterPro" id="IPR000014">
    <property type="entry name" value="PAS"/>
</dbReference>
<proteinExistence type="predicted"/>
<dbReference type="InterPro" id="IPR006675">
    <property type="entry name" value="HDIG_dom"/>
</dbReference>
<dbReference type="Pfam" id="PF13487">
    <property type="entry name" value="HD_5"/>
    <property type="match status" value="1"/>
</dbReference>
<dbReference type="InterPro" id="IPR006674">
    <property type="entry name" value="HD_domain"/>
</dbReference>
<dbReference type="PANTHER" id="PTHR43155">
    <property type="entry name" value="CYCLIC DI-GMP PHOSPHODIESTERASE PA4108-RELATED"/>
    <property type="match status" value="1"/>
</dbReference>